<evidence type="ECO:0000259" key="8">
    <source>
        <dbReference type="Pfam" id="PF22654"/>
    </source>
</evidence>
<dbReference type="GO" id="GO:0009007">
    <property type="term" value="F:site-specific DNA-methyltransferase (adenine-specific) activity"/>
    <property type="evidence" value="ECO:0007669"/>
    <property type="project" value="UniProtKB-EC"/>
</dbReference>
<keyword evidence="10" id="KW-1185">Reference proteome</keyword>
<evidence type="ECO:0000256" key="4">
    <source>
        <dbReference type="ARBA" id="ARBA00022691"/>
    </source>
</evidence>
<keyword evidence="6" id="KW-0175">Coiled coil</keyword>
<evidence type="ECO:0000313" key="10">
    <source>
        <dbReference type="Proteomes" id="UP000198925"/>
    </source>
</evidence>
<feature type="coiled-coil region" evidence="6">
    <location>
        <begin position="1"/>
        <end position="28"/>
    </location>
</feature>
<dbReference type="PANTHER" id="PTHR33841">
    <property type="entry name" value="DNA METHYLTRANSFERASE YEEA-RELATED"/>
    <property type="match status" value="1"/>
</dbReference>
<sequence length="1241" mass="138947">MVNAERLLDDLKKLRKKLEADLRGHHASSAGRAAVEAEWQEARDTRRTADTFETFFGAAVDQAAVHWILALVFLRFLEDNGLLDRPLIAGAGERLELAQMRQREHFRAHPTDSDAEYLLAMFGEVARLPGLRGLYDPDHNPLFRLPVSGDGAKELFDFFRQRGADTGAPVHDFADPDWNTRFLGDLYQDLSEEARKRFALLQTPDFVEAWILSRTLDPAIREFGHEQVRMIDPTCGSGHFLLGGFARLLEEWRRHAPEMPPAAQAQKALDAVAGVDLNPFAVEIARFRLLVAALKAAGETRLASAPDFRLSLAVGDSLLHGRQRDFAQIGDGFDHVSGHFYSAEDAAGLKALLAREYHAVVGNPPYITPKDAAMRDAYRARFESCHMKYGLGAPFTERFFGLAQRGTRERPAGFVGLIVANSFMKREFGRKLIEGVLSRLDLTHVVDCSGAYIPGHGTPTVIMFGRHREPVGSVVRTVRGIRGEPEAPEDPARGLVWSAIVTQTDLVGSESTFISSEDTPREVLSRHPWNIGGGGAADVQELMEESSKPLIHHLQAAGISAVTGADDAYVFENAFQINRLGGASSYPFVVGEEVRDYQIRQVNSVVWTHLSTFEPAPETHIPTTLRALWPTKSYLKGRKRFGTPMVDRGLKWYEFQELYPAKLASPLTIVYPVVSTHNHFVFDRCGGKIFNSKAAVLKLRPEYGREDHLQINAILNSSAACFWLKQACHNKGLRGIGGGITAEAWEQFIEISSTRLESFPVCPEYVGDRAIEIDRVVLDMSACTPQAACHRTLPKRSELDTSKQQYERLLRRAIALQEEIDWQCYGLYGLHQAPPEYGVPPPLNVGERAFEIVMARRAVRGDLKTAWFERHRAAAIVDVPVHWPEDYRATVEKRIALIESDPTIGLIERPEYKRRWSSEPWEKMEQGALRAWLLDRLEDPRFWDAADPRIVTTRNLADATRADAEFQSVAELYVGRVGFDLEALVAELAATESAPFLAALRYSETGLRKRADWEATWEKQRAEDAIDAELAARRDEFLRAAWSRQNPRGEGEPSEAYAARMVAGVAAEAVQQAADAAISAEAKRRKVAEVGDIPVPPKYRTPDFLSATFWGLRGGLDVPKERFVSFPHCARDADPSLPILWAGHDHLARARALASLYVERRDTDGWPSVRLLPMLAGLLELVPWLRQWHNDIDAETGLRMGDYFAGFIEEEARERGLTIEDLRNWTPPAPARRTRTRRAAA</sequence>
<evidence type="ECO:0000313" key="9">
    <source>
        <dbReference type="EMBL" id="SDE17941.1"/>
    </source>
</evidence>
<dbReference type="NCBIfam" id="NF033451">
    <property type="entry name" value="BREX_2_MTaseX"/>
    <property type="match status" value="1"/>
</dbReference>
<name>A0A1G7AT27_9PROT</name>
<dbReference type="EMBL" id="FMZX01000021">
    <property type="protein sequence ID" value="SDE17941.1"/>
    <property type="molecule type" value="Genomic_DNA"/>
</dbReference>
<organism evidence="9 10">
    <name type="scientific">Belnapia rosea</name>
    <dbReference type="NCBI Taxonomy" id="938405"/>
    <lineage>
        <taxon>Bacteria</taxon>
        <taxon>Pseudomonadati</taxon>
        <taxon>Pseudomonadota</taxon>
        <taxon>Alphaproteobacteria</taxon>
        <taxon>Acetobacterales</taxon>
        <taxon>Roseomonadaceae</taxon>
        <taxon>Belnapia</taxon>
    </lineage>
</organism>
<dbReference type="AlphaFoldDB" id="A0A1G7AT27"/>
<dbReference type="InterPro" id="IPR050953">
    <property type="entry name" value="N4_N6_ade-DNA_methylase"/>
</dbReference>
<comment type="catalytic activity">
    <reaction evidence="5">
        <text>a 2'-deoxyadenosine in DNA + S-adenosyl-L-methionine = an N(6)-methyl-2'-deoxyadenosine in DNA + S-adenosyl-L-homocysteine + H(+)</text>
        <dbReference type="Rhea" id="RHEA:15197"/>
        <dbReference type="Rhea" id="RHEA-COMP:12418"/>
        <dbReference type="Rhea" id="RHEA-COMP:12419"/>
        <dbReference type="ChEBI" id="CHEBI:15378"/>
        <dbReference type="ChEBI" id="CHEBI:57856"/>
        <dbReference type="ChEBI" id="CHEBI:59789"/>
        <dbReference type="ChEBI" id="CHEBI:90615"/>
        <dbReference type="ChEBI" id="CHEBI:90616"/>
        <dbReference type="EC" id="2.1.1.72"/>
    </reaction>
</comment>
<evidence type="ECO:0000256" key="2">
    <source>
        <dbReference type="ARBA" id="ARBA00022603"/>
    </source>
</evidence>
<proteinExistence type="predicted"/>
<evidence type="ECO:0000256" key="3">
    <source>
        <dbReference type="ARBA" id="ARBA00022679"/>
    </source>
</evidence>
<dbReference type="PANTHER" id="PTHR33841:SF1">
    <property type="entry name" value="DNA METHYLTRANSFERASE A"/>
    <property type="match status" value="1"/>
</dbReference>
<dbReference type="PROSITE" id="PS00092">
    <property type="entry name" value="N6_MTASE"/>
    <property type="match status" value="1"/>
</dbReference>
<dbReference type="STRING" id="938405.SAMN02927895_05217"/>
<accession>A0A1G7AT27</accession>
<protein>
    <recommendedName>
        <fullName evidence="1">site-specific DNA-methyltransferase (adenine-specific)</fullName>
        <ecNumber evidence="1">2.1.1.72</ecNumber>
    </recommendedName>
</protein>
<dbReference type="Proteomes" id="UP000198925">
    <property type="component" value="Unassembled WGS sequence"/>
</dbReference>
<keyword evidence="2 9" id="KW-0489">Methyltransferase</keyword>
<dbReference type="InterPro" id="IPR002052">
    <property type="entry name" value="DNA_methylase_N6_adenine_CS"/>
</dbReference>
<keyword evidence="3" id="KW-0808">Transferase</keyword>
<dbReference type="SUPFAM" id="SSF53335">
    <property type="entry name" value="S-adenosyl-L-methionine-dependent methyltransferases"/>
    <property type="match status" value="1"/>
</dbReference>
<dbReference type="InterPro" id="IPR054277">
    <property type="entry name" value="DUF7008"/>
</dbReference>
<dbReference type="Pfam" id="PF07669">
    <property type="entry name" value="Eco57I"/>
    <property type="match status" value="1"/>
</dbReference>
<dbReference type="EC" id="2.1.1.72" evidence="1"/>
<dbReference type="Gene3D" id="3.40.50.150">
    <property type="entry name" value="Vaccinia Virus protein VP39"/>
    <property type="match status" value="1"/>
</dbReference>
<evidence type="ECO:0000259" key="7">
    <source>
        <dbReference type="Pfam" id="PF07669"/>
    </source>
</evidence>
<dbReference type="InterPro" id="IPR029063">
    <property type="entry name" value="SAM-dependent_MTases_sf"/>
</dbReference>
<evidence type="ECO:0000256" key="6">
    <source>
        <dbReference type="SAM" id="Coils"/>
    </source>
</evidence>
<dbReference type="RefSeq" id="WP_090664772.1">
    <property type="nucleotide sequence ID" value="NZ_FMZX01000021.1"/>
</dbReference>
<keyword evidence="4" id="KW-0949">S-adenosyl-L-methionine</keyword>
<feature type="domain" description="Type II methyltransferase M.TaqI-like" evidence="7">
    <location>
        <begin position="272"/>
        <end position="449"/>
    </location>
</feature>
<reference evidence="9 10" key="1">
    <citation type="submission" date="2016-10" db="EMBL/GenBank/DDBJ databases">
        <authorList>
            <person name="de Groot N.N."/>
        </authorList>
    </citation>
    <scope>NUCLEOTIDE SEQUENCE [LARGE SCALE GENOMIC DNA]</scope>
    <source>
        <strain evidence="9 10">CPCC 100156</strain>
    </source>
</reference>
<evidence type="ECO:0000256" key="1">
    <source>
        <dbReference type="ARBA" id="ARBA00011900"/>
    </source>
</evidence>
<dbReference type="GO" id="GO:0003676">
    <property type="term" value="F:nucleic acid binding"/>
    <property type="evidence" value="ECO:0007669"/>
    <property type="project" value="InterPro"/>
</dbReference>
<dbReference type="InterPro" id="IPR011639">
    <property type="entry name" value="MethylTrfase_TaqI-like_dom"/>
</dbReference>
<dbReference type="GO" id="GO:0006304">
    <property type="term" value="P:DNA modification"/>
    <property type="evidence" value="ECO:0007669"/>
    <property type="project" value="InterPro"/>
</dbReference>
<evidence type="ECO:0000256" key="5">
    <source>
        <dbReference type="ARBA" id="ARBA00047942"/>
    </source>
</evidence>
<feature type="domain" description="DUF7008" evidence="8">
    <location>
        <begin position="814"/>
        <end position="1235"/>
    </location>
</feature>
<gene>
    <name evidence="9" type="ORF">SAMN04487779_102130</name>
</gene>
<dbReference type="Pfam" id="PF22654">
    <property type="entry name" value="DUF7008"/>
    <property type="match status" value="1"/>
</dbReference>
<dbReference type="GO" id="GO:0032259">
    <property type="term" value="P:methylation"/>
    <property type="evidence" value="ECO:0007669"/>
    <property type="project" value="UniProtKB-KW"/>
</dbReference>